<gene>
    <name evidence="2" type="ORF">D1Z90_10440</name>
</gene>
<comment type="caution">
    <text evidence="2">The sequence shown here is derived from an EMBL/GenBank/DDBJ whole genome shotgun (WGS) entry which is preliminary data.</text>
</comment>
<dbReference type="InterPro" id="IPR011646">
    <property type="entry name" value="KAP_P-loop"/>
</dbReference>
<dbReference type="SUPFAM" id="SSF52540">
    <property type="entry name" value="P-loop containing nucleoside triphosphate hydrolases"/>
    <property type="match status" value="1"/>
</dbReference>
<keyword evidence="3" id="KW-1185">Reference proteome</keyword>
<sequence length="479" mass="54598">MSDLINQAKYANWKDTHTFESCRLNRQEYGEFLADYLIGEHYGFVLNIDGSWGAGKTEFLKRLYSMLLKRNHPTVYIDAWESDFSKVPLSVVASELIKQLELFCTDEESDADWKKTKKHLGALLKSSITGIAGAVSLATSGTVVGATAIQPLLALINDPESLTEKVAKDHAEQVQAIVDVRASLSEIAVTLKEKYELELPIVVLIDELDRCRPSYSIEMLEVVKHFFATEGLVFAIATDTGQLCHSIKAVYGQDFDSLQYLKRFFNRRISLPKPEIATYINSLDLSFLKLDGVELFPLSNAKFSYIVERLATAYRLQMRDIDQLLHKVNACLKTASATKARTGETQYINVPALIVGLIEHDRDYASFNDRGRNNPIFDKPSDTSINWCSDLSMSDYIEAVMKYTILLDKEREDEFGEATTQTKLPNSREDFIHPESPNHERTLFFQDLENHARHFNGHDKKYWLWEHYKRVIELAGNID</sequence>
<dbReference type="EMBL" id="QZCH01000012">
    <property type="protein sequence ID" value="RJG47548.1"/>
    <property type="molecule type" value="Genomic_DNA"/>
</dbReference>
<reference evidence="2 3" key="2">
    <citation type="submission" date="2019-01" db="EMBL/GenBank/DDBJ databases">
        <title>Motilimonas pumilus sp. nov., isolated from the gut of sea cucumber (Apostichopus japonicus).</title>
        <authorList>
            <person name="Wang F.-Q."/>
            <person name="Ren L.-H."/>
            <person name="Lin Y.-W."/>
            <person name="Sun G.-H."/>
            <person name="Du Z.-J."/>
            <person name="Zhao J.-X."/>
            <person name="Liu X.-J."/>
            <person name="Liu L.-J."/>
        </authorList>
    </citation>
    <scope>NUCLEOTIDE SEQUENCE [LARGE SCALE GENOMIC DNA]</scope>
    <source>
        <strain evidence="2 3">PLHSC7-2</strain>
    </source>
</reference>
<accession>A0A418YEL1</accession>
<dbReference type="Pfam" id="PF07693">
    <property type="entry name" value="KAP_NTPase"/>
    <property type="match status" value="1"/>
</dbReference>
<protein>
    <recommendedName>
        <fullName evidence="1">KAP NTPase domain-containing protein</fullName>
    </recommendedName>
</protein>
<proteinExistence type="predicted"/>
<name>A0A418YEL1_9GAMM</name>
<organism evidence="2 3">
    <name type="scientific">Motilimonas pumila</name>
    <dbReference type="NCBI Taxonomy" id="2303987"/>
    <lineage>
        <taxon>Bacteria</taxon>
        <taxon>Pseudomonadati</taxon>
        <taxon>Pseudomonadota</taxon>
        <taxon>Gammaproteobacteria</taxon>
        <taxon>Alteromonadales</taxon>
        <taxon>Alteromonadales genera incertae sedis</taxon>
        <taxon>Motilimonas</taxon>
    </lineage>
</organism>
<dbReference type="Proteomes" id="UP000283255">
    <property type="component" value="Unassembled WGS sequence"/>
</dbReference>
<evidence type="ECO:0000313" key="2">
    <source>
        <dbReference type="EMBL" id="RJG47548.1"/>
    </source>
</evidence>
<dbReference type="AlphaFoldDB" id="A0A418YEL1"/>
<reference evidence="2 3" key="1">
    <citation type="submission" date="2018-09" db="EMBL/GenBank/DDBJ databases">
        <authorList>
            <person name="Wang F."/>
        </authorList>
    </citation>
    <scope>NUCLEOTIDE SEQUENCE [LARGE SCALE GENOMIC DNA]</scope>
    <source>
        <strain evidence="2 3">PLHSC7-2</strain>
    </source>
</reference>
<evidence type="ECO:0000259" key="1">
    <source>
        <dbReference type="Pfam" id="PF07693"/>
    </source>
</evidence>
<dbReference type="OrthoDB" id="88903at2"/>
<dbReference type="Gene3D" id="3.40.50.300">
    <property type="entry name" value="P-loop containing nucleotide triphosphate hydrolases"/>
    <property type="match status" value="1"/>
</dbReference>
<feature type="domain" description="KAP NTPase" evidence="1">
    <location>
        <begin position="29"/>
        <end position="291"/>
    </location>
</feature>
<dbReference type="RefSeq" id="WP_119910701.1">
    <property type="nucleotide sequence ID" value="NZ_QZCH01000012.1"/>
</dbReference>
<dbReference type="InterPro" id="IPR027417">
    <property type="entry name" value="P-loop_NTPase"/>
</dbReference>
<evidence type="ECO:0000313" key="3">
    <source>
        <dbReference type="Proteomes" id="UP000283255"/>
    </source>
</evidence>